<organism evidence="1 2">
    <name type="scientific">Fodinibius salicampi</name>
    <dbReference type="NCBI Taxonomy" id="1920655"/>
    <lineage>
        <taxon>Bacteria</taxon>
        <taxon>Pseudomonadati</taxon>
        <taxon>Balneolota</taxon>
        <taxon>Balneolia</taxon>
        <taxon>Balneolales</taxon>
        <taxon>Balneolaceae</taxon>
        <taxon>Fodinibius</taxon>
    </lineage>
</organism>
<dbReference type="Pfam" id="PF17170">
    <property type="entry name" value="DUF5128"/>
    <property type="match status" value="1"/>
</dbReference>
<proteinExistence type="predicted"/>
<protein>
    <submittedName>
        <fullName evidence="1">6-bladed beta-propeller</fullName>
    </submittedName>
</protein>
<name>A0ABT3PWM9_9BACT</name>
<sequence>MNNSSGLSFPFTFINIKRSFPAYFLMLLMVGCTSNDGSSGIDNLESIVLTEDLVIPAESDDVLIGNFKGLSVDKSGNMYVADTRLQKIHQFSSEGRYRESIGREGKGPEEFEGLNSNIKIKSDTLYVLQNNAREIDLFDLNSNQHIRTVNIKDAELDNRSIGSPQNMFPLPNGDILVSFSNPYFRVPEEGDEPHYITVSKINPYGTFIDLKILQLPELYPSNQKLVYLESNSMTVFTTEFYPDIEMASDREGNLYIGKSDSLNFQQYNQDGELIGEPKGISRPVPFTSSDLDSLANDRMSTFKKAVNEAGEPDYWPSFQSFTVDESGRYWVQQHHPGKKVQVWQVLDSNGAPQWKFELPADVTLFEVTEGRAYGIQDTAEGLPSVIRYNYNI</sequence>
<reference evidence="1 2" key="1">
    <citation type="submission" date="2021-11" db="EMBL/GenBank/DDBJ databases">
        <title>Aliifidinibius sp. nov., a new bacterium isolated from saline soil.</title>
        <authorList>
            <person name="Galisteo C."/>
            <person name="De La Haba R."/>
            <person name="Sanchez-Porro C."/>
            <person name="Ventosa A."/>
        </authorList>
    </citation>
    <scope>NUCLEOTIDE SEQUENCE [LARGE SCALE GENOMIC DNA]</scope>
    <source>
        <strain evidence="1 2">KACC 190600</strain>
    </source>
</reference>
<dbReference type="RefSeq" id="WP_265788063.1">
    <property type="nucleotide sequence ID" value="NZ_BAABRS010000001.1"/>
</dbReference>
<comment type="caution">
    <text evidence="1">The sequence shown here is derived from an EMBL/GenBank/DDBJ whole genome shotgun (WGS) entry which is preliminary data.</text>
</comment>
<gene>
    <name evidence="1" type="ORF">LQ318_04975</name>
</gene>
<evidence type="ECO:0000313" key="1">
    <source>
        <dbReference type="EMBL" id="MCW9712255.1"/>
    </source>
</evidence>
<accession>A0ABT3PWM9</accession>
<dbReference type="EMBL" id="JAJNDC010000001">
    <property type="protein sequence ID" value="MCW9712255.1"/>
    <property type="molecule type" value="Genomic_DNA"/>
</dbReference>
<dbReference type="InterPro" id="IPR011042">
    <property type="entry name" value="6-blade_b-propeller_TolB-like"/>
</dbReference>
<dbReference type="Gene3D" id="2.120.10.30">
    <property type="entry name" value="TolB, C-terminal domain"/>
    <property type="match status" value="1"/>
</dbReference>
<dbReference type="Proteomes" id="UP001207337">
    <property type="component" value="Unassembled WGS sequence"/>
</dbReference>
<keyword evidence="2" id="KW-1185">Reference proteome</keyword>
<evidence type="ECO:0000313" key="2">
    <source>
        <dbReference type="Proteomes" id="UP001207337"/>
    </source>
</evidence>
<dbReference type="SUPFAM" id="SSF101898">
    <property type="entry name" value="NHL repeat"/>
    <property type="match status" value="1"/>
</dbReference>